<evidence type="ECO:0000313" key="5">
    <source>
        <dbReference type="Proteomes" id="UP001432000"/>
    </source>
</evidence>
<dbReference type="SUPFAM" id="SSF48498">
    <property type="entry name" value="Tetracyclin repressor-like, C-terminal domain"/>
    <property type="match status" value="1"/>
</dbReference>
<protein>
    <submittedName>
        <fullName evidence="4">TetR/AcrR family transcriptional regulator C-terminal domain-containing protein</fullName>
    </submittedName>
</protein>
<feature type="domain" description="Tetracycline repressor TetR C-terminal" evidence="3">
    <location>
        <begin position="81"/>
        <end position="217"/>
    </location>
</feature>
<evidence type="ECO:0000256" key="2">
    <source>
        <dbReference type="ARBA" id="ARBA00023163"/>
    </source>
</evidence>
<evidence type="ECO:0000313" key="4">
    <source>
        <dbReference type="EMBL" id="WXG70573.1"/>
    </source>
</evidence>
<keyword evidence="5" id="KW-1185">Reference proteome</keyword>
<gene>
    <name evidence="4" type="ORF">WDS16_08795</name>
</gene>
<organism evidence="4 5">
    <name type="scientific">Rhodococcus sovatensis</name>
    <dbReference type="NCBI Taxonomy" id="1805840"/>
    <lineage>
        <taxon>Bacteria</taxon>
        <taxon>Bacillati</taxon>
        <taxon>Actinomycetota</taxon>
        <taxon>Actinomycetes</taxon>
        <taxon>Mycobacteriales</taxon>
        <taxon>Nocardiaceae</taxon>
        <taxon>Rhodococcus</taxon>
    </lineage>
</organism>
<evidence type="ECO:0000256" key="1">
    <source>
        <dbReference type="ARBA" id="ARBA00023015"/>
    </source>
</evidence>
<dbReference type="Gene3D" id="1.10.357.10">
    <property type="entry name" value="Tetracycline Repressor, domain 2"/>
    <property type="match status" value="1"/>
</dbReference>
<dbReference type="RefSeq" id="WP_338892067.1">
    <property type="nucleotide sequence ID" value="NZ_CP147846.1"/>
</dbReference>
<dbReference type="InterPro" id="IPR036271">
    <property type="entry name" value="Tet_transcr_reg_TetR-rel_C_sf"/>
</dbReference>
<dbReference type="Pfam" id="PF02909">
    <property type="entry name" value="TetR_C_1"/>
    <property type="match status" value="1"/>
</dbReference>
<evidence type="ECO:0000259" key="3">
    <source>
        <dbReference type="Pfam" id="PF02909"/>
    </source>
</evidence>
<sequence>MVDGKDVRSGGKRAYRTGMTSRTIVDAAVALTRQHGLEAWTTRTLAASLDTSLSVLAHHIGDRQALSAAVVDRVAGSISVPSPDLSWRSWLTELFTSLREAFESHPGVAQWTLLHGPVTDAIAPVVDAAVTVLLDAGFGDDAARAYAVVFTVCVSQIALGDARRTTNAGHGAMLYGLPPAGERGRGLDAMVEMIAGFSRSDHYAYTLECALDGIDAQRARR</sequence>
<keyword evidence="1" id="KW-0805">Transcription regulation</keyword>
<reference evidence="4 5" key="1">
    <citation type="submission" date="2024-03" db="EMBL/GenBank/DDBJ databases">
        <title>Natural products discovery in diverse microorganisms through a two-stage MS feature dereplication strategy.</title>
        <authorList>
            <person name="Zhang R."/>
        </authorList>
    </citation>
    <scope>NUCLEOTIDE SEQUENCE [LARGE SCALE GENOMIC DNA]</scope>
    <source>
        <strain evidence="4 5">18930</strain>
    </source>
</reference>
<dbReference type="EMBL" id="CP147846">
    <property type="protein sequence ID" value="WXG70573.1"/>
    <property type="molecule type" value="Genomic_DNA"/>
</dbReference>
<name>A0ABZ2PRR3_9NOCA</name>
<dbReference type="SUPFAM" id="SSF46689">
    <property type="entry name" value="Homeodomain-like"/>
    <property type="match status" value="1"/>
</dbReference>
<keyword evidence="2" id="KW-0804">Transcription</keyword>
<proteinExistence type="predicted"/>
<dbReference type="InterPro" id="IPR009057">
    <property type="entry name" value="Homeodomain-like_sf"/>
</dbReference>
<dbReference type="InterPro" id="IPR004111">
    <property type="entry name" value="Repressor_TetR_C"/>
</dbReference>
<dbReference type="Proteomes" id="UP001432000">
    <property type="component" value="Chromosome"/>
</dbReference>
<accession>A0ABZ2PRR3</accession>